<keyword evidence="1" id="KW-0472">Membrane</keyword>
<dbReference type="EMBL" id="JACHMN010000002">
    <property type="protein sequence ID" value="MBB5871614.1"/>
    <property type="molecule type" value="Genomic_DNA"/>
</dbReference>
<protein>
    <submittedName>
        <fullName evidence="2">Uncharacterized protein</fullName>
    </submittedName>
</protein>
<evidence type="ECO:0000313" key="2">
    <source>
        <dbReference type="EMBL" id="MBB5871614.1"/>
    </source>
</evidence>
<feature type="transmembrane region" description="Helical" evidence="1">
    <location>
        <begin position="344"/>
        <end position="361"/>
    </location>
</feature>
<organism evidence="2 3">
    <name type="scientific">Allocatelliglobosispora scoriae</name>
    <dbReference type="NCBI Taxonomy" id="643052"/>
    <lineage>
        <taxon>Bacteria</taxon>
        <taxon>Bacillati</taxon>
        <taxon>Actinomycetota</taxon>
        <taxon>Actinomycetes</taxon>
        <taxon>Micromonosporales</taxon>
        <taxon>Micromonosporaceae</taxon>
        <taxon>Allocatelliglobosispora</taxon>
    </lineage>
</organism>
<name>A0A841BTT5_9ACTN</name>
<evidence type="ECO:0000313" key="3">
    <source>
        <dbReference type="Proteomes" id="UP000587527"/>
    </source>
</evidence>
<reference evidence="2 3" key="1">
    <citation type="submission" date="2020-08" db="EMBL/GenBank/DDBJ databases">
        <title>Sequencing the genomes of 1000 actinobacteria strains.</title>
        <authorList>
            <person name="Klenk H.-P."/>
        </authorList>
    </citation>
    <scope>NUCLEOTIDE SEQUENCE [LARGE SCALE GENOMIC DNA]</scope>
    <source>
        <strain evidence="2 3">DSM 45362</strain>
    </source>
</reference>
<feature type="transmembrane region" description="Helical" evidence="1">
    <location>
        <begin position="130"/>
        <end position="149"/>
    </location>
</feature>
<feature type="transmembrane region" description="Helical" evidence="1">
    <location>
        <begin position="35"/>
        <end position="52"/>
    </location>
</feature>
<proteinExistence type="predicted"/>
<evidence type="ECO:0000256" key="1">
    <source>
        <dbReference type="SAM" id="Phobius"/>
    </source>
</evidence>
<feature type="transmembrane region" description="Helical" evidence="1">
    <location>
        <begin position="261"/>
        <end position="280"/>
    </location>
</feature>
<dbReference type="Proteomes" id="UP000587527">
    <property type="component" value="Unassembled WGS sequence"/>
</dbReference>
<feature type="transmembrane region" description="Helical" evidence="1">
    <location>
        <begin position="311"/>
        <end position="332"/>
    </location>
</feature>
<feature type="transmembrane region" description="Helical" evidence="1">
    <location>
        <begin position="100"/>
        <end position="118"/>
    </location>
</feature>
<feature type="transmembrane region" description="Helical" evidence="1">
    <location>
        <begin position="286"/>
        <end position="304"/>
    </location>
</feature>
<comment type="caution">
    <text evidence="2">The sequence shown here is derived from an EMBL/GenBank/DDBJ whole genome shotgun (WGS) entry which is preliminary data.</text>
</comment>
<sequence length="373" mass="40330">MTDVTTSTLPRTVADWKTLALAGPNDDQRPTMLKVVYRFWLVALALKLIGSTWDMSWHFKWLRDDLAPPHDVNTVGTVIAVALVIYQVRTGLGLDKISKWLLIWGTGTFLIALPIDVLNHKINGLDITAWSGSHSLLYTGTALMILGVARSWHITTPPGRGRTIVSIVLWGFFLENVLFPNQHQEYGVLSFAAWLRGEPYAEPILLKFAADQLGRPVDDIAVHGFALPVADWVYPAWIVGAALLSLVAARKFVGFRWTATAIAVGYVAYRCLAWELLTLAHFPPSAVPFALIAGAVVIDLAFLLSADGISGIAAAVGGAAGASAAFAGALWLQGRYLEAPPSTWAAIPIAGVVLAIGWVLVEKYAGQRRSNEA</sequence>
<keyword evidence="1" id="KW-1133">Transmembrane helix</keyword>
<gene>
    <name evidence="2" type="ORF">F4553_004993</name>
</gene>
<feature type="transmembrane region" description="Helical" evidence="1">
    <location>
        <begin position="232"/>
        <end position="249"/>
    </location>
</feature>
<feature type="transmembrane region" description="Helical" evidence="1">
    <location>
        <begin position="161"/>
        <end position="179"/>
    </location>
</feature>
<accession>A0A841BTT5</accession>
<dbReference type="RefSeq" id="WP_184839800.1">
    <property type="nucleotide sequence ID" value="NZ_JACHMN010000002.1"/>
</dbReference>
<keyword evidence="3" id="KW-1185">Reference proteome</keyword>
<keyword evidence="1" id="KW-0812">Transmembrane</keyword>
<dbReference type="AlphaFoldDB" id="A0A841BTT5"/>
<feature type="transmembrane region" description="Helical" evidence="1">
    <location>
        <begin position="72"/>
        <end position="88"/>
    </location>
</feature>